<organism evidence="2 3">
    <name type="scientific">Ambispora gerdemannii</name>
    <dbReference type="NCBI Taxonomy" id="144530"/>
    <lineage>
        <taxon>Eukaryota</taxon>
        <taxon>Fungi</taxon>
        <taxon>Fungi incertae sedis</taxon>
        <taxon>Mucoromycota</taxon>
        <taxon>Glomeromycotina</taxon>
        <taxon>Glomeromycetes</taxon>
        <taxon>Archaeosporales</taxon>
        <taxon>Ambisporaceae</taxon>
        <taxon>Ambispora</taxon>
    </lineage>
</organism>
<accession>A0A9N8VNX4</accession>
<keyword evidence="3" id="KW-1185">Reference proteome</keyword>
<dbReference type="EMBL" id="CAJVPL010000161">
    <property type="protein sequence ID" value="CAG8457245.1"/>
    <property type="molecule type" value="Genomic_DNA"/>
</dbReference>
<protein>
    <submittedName>
        <fullName evidence="2">4533_t:CDS:1</fullName>
    </submittedName>
</protein>
<keyword evidence="1" id="KW-0472">Membrane</keyword>
<keyword evidence="1" id="KW-0812">Transmembrane</keyword>
<keyword evidence="1" id="KW-1133">Transmembrane helix</keyword>
<dbReference type="AlphaFoldDB" id="A0A9N8VNX4"/>
<evidence type="ECO:0000313" key="3">
    <source>
        <dbReference type="Proteomes" id="UP000789831"/>
    </source>
</evidence>
<sequence>MVSWSSINPLNISWNSINPLNVFTRSKATEPVRVKDVGKRNLGLPAPLIWMCIGGMLTTLIYTFLYRPQWLRSIRPYFGANSEADNSNSNSNNQNRNRRSLVERESWTNWLKRPHVTYNTYHVHRCERCGGDSVEPINGLGVNDSVEPIYRSGVNDSVEPNNGLGSVVLVEESENF</sequence>
<name>A0A9N8VNX4_9GLOM</name>
<gene>
    <name evidence="2" type="ORF">AGERDE_LOCUS2064</name>
</gene>
<feature type="transmembrane region" description="Helical" evidence="1">
    <location>
        <begin position="48"/>
        <end position="66"/>
    </location>
</feature>
<evidence type="ECO:0000313" key="2">
    <source>
        <dbReference type="EMBL" id="CAG8457245.1"/>
    </source>
</evidence>
<proteinExistence type="predicted"/>
<dbReference type="Proteomes" id="UP000789831">
    <property type="component" value="Unassembled WGS sequence"/>
</dbReference>
<comment type="caution">
    <text evidence="2">The sequence shown here is derived from an EMBL/GenBank/DDBJ whole genome shotgun (WGS) entry which is preliminary data.</text>
</comment>
<evidence type="ECO:0000256" key="1">
    <source>
        <dbReference type="SAM" id="Phobius"/>
    </source>
</evidence>
<reference evidence="2" key="1">
    <citation type="submission" date="2021-06" db="EMBL/GenBank/DDBJ databases">
        <authorList>
            <person name="Kallberg Y."/>
            <person name="Tangrot J."/>
            <person name="Rosling A."/>
        </authorList>
    </citation>
    <scope>NUCLEOTIDE SEQUENCE</scope>
    <source>
        <strain evidence="2">MT106</strain>
    </source>
</reference>